<reference evidence="3" key="1">
    <citation type="journal article" date="2017" name="Genome Biol.">
        <title>Comparative genomics reveals high biological diversity and specific adaptations in the industrially and medically important fungal genus Aspergillus.</title>
        <authorList>
            <person name="de Vries R.P."/>
            <person name="Riley R."/>
            <person name="Wiebenga A."/>
            <person name="Aguilar-Osorio G."/>
            <person name="Amillis S."/>
            <person name="Uchima C.A."/>
            <person name="Anderluh G."/>
            <person name="Asadollahi M."/>
            <person name="Askin M."/>
            <person name="Barry K."/>
            <person name="Battaglia E."/>
            <person name="Bayram O."/>
            <person name="Benocci T."/>
            <person name="Braus-Stromeyer S.A."/>
            <person name="Caldana C."/>
            <person name="Canovas D."/>
            <person name="Cerqueira G.C."/>
            <person name="Chen F."/>
            <person name="Chen W."/>
            <person name="Choi C."/>
            <person name="Clum A."/>
            <person name="Dos Santos R.A."/>
            <person name="Damasio A.R."/>
            <person name="Diallinas G."/>
            <person name="Emri T."/>
            <person name="Fekete E."/>
            <person name="Flipphi M."/>
            <person name="Freyberg S."/>
            <person name="Gallo A."/>
            <person name="Gournas C."/>
            <person name="Habgood R."/>
            <person name="Hainaut M."/>
            <person name="Harispe M.L."/>
            <person name="Henrissat B."/>
            <person name="Hilden K.S."/>
            <person name="Hope R."/>
            <person name="Hossain A."/>
            <person name="Karabika E."/>
            <person name="Karaffa L."/>
            <person name="Karanyi Z."/>
            <person name="Krasevec N."/>
            <person name="Kuo A."/>
            <person name="Kusch H."/>
            <person name="LaButti K."/>
            <person name="Lagendijk E.L."/>
            <person name="Lapidus A."/>
            <person name="Levasseur A."/>
            <person name="Lindquist E."/>
            <person name="Lipzen A."/>
            <person name="Logrieco A.F."/>
            <person name="MacCabe A."/>
            <person name="Maekelae M.R."/>
            <person name="Malavazi I."/>
            <person name="Melin P."/>
            <person name="Meyer V."/>
            <person name="Mielnichuk N."/>
            <person name="Miskei M."/>
            <person name="Molnar A.P."/>
            <person name="Mule G."/>
            <person name="Ngan C.Y."/>
            <person name="Orejas M."/>
            <person name="Orosz E."/>
            <person name="Ouedraogo J.P."/>
            <person name="Overkamp K.M."/>
            <person name="Park H.-S."/>
            <person name="Perrone G."/>
            <person name="Piumi F."/>
            <person name="Punt P.J."/>
            <person name="Ram A.F."/>
            <person name="Ramon A."/>
            <person name="Rauscher S."/>
            <person name="Record E."/>
            <person name="Riano-Pachon D.M."/>
            <person name="Robert V."/>
            <person name="Roehrig J."/>
            <person name="Ruller R."/>
            <person name="Salamov A."/>
            <person name="Salih N.S."/>
            <person name="Samson R.A."/>
            <person name="Sandor E."/>
            <person name="Sanguinetti M."/>
            <person name="Schuetze T."/>
            <person name="Sepcic K."/>
            <person name="Shelest E."/>
            <person name="Sherlock G."/>
            <person name="Sophianopoulou V."/>
            <person name="Squina F.M."/>
            <person name="Sun H."/>
            <person name="Susca A."/>
            <person name="Todd R.B."/>
            <person name="Tsang A."/>
            <person name="Unkles S.E."/>
            <person name="van de Wiele N."/>
            <person name="van Rossen-Uffink D."/>
            <person name="Oliveira J.V."/>
            <person name="Vesth T.C."/>
            <person name="Visser J."/>
            <person name="Yu J.-H."/>
            <person name="Zhou M."/>
            <person name="Andersen M.R."/>
            <person name="Archer D.B."/>
            <person name="Baker S.E."/>
            <person name="Benoit I."/>
            <person name="Brakhage A.A."/>
            <person name="Braus G.H."/>
            <person name="Fischer R."/>
            <person name="Frisvad J.C."/>
            <person name="Goldman G.H."/>
            <person name="Houbraken J."/>
            <person name="Oakley B."/>
            <person name="Pocsi I."/>
            <person name="Scazzocchio C."/>
            <person name="Seiboth B."/>
            <person name="vanKuyk P.A."/>
            <person name="Wortman J."/>
            <person name="Dyer P.S."/>
            <person name="Grigoriev I.V."/>
        </authorList>
    </citation>
    <scope>NUCLEOTIDE SEQUENCE [LARGE SCALE GENOMIC DNA]</scope>
    <source>
        <strain evidence="3">CBS 506.65</strain>
    </source>
</reference>
<evidence type="ECO:0000256" key="1">
    <source>
        <dbReference type="SAM" id="MobiDB-lite"/>
    </source>
</evidence>
<sequence>MDTTIPETALLEFDQNYAQLKKIHESLRHVRGSSIPEPVLQEFGIALHSIDVDSGLSSSSSGPPYFLPSPDAEDIDQLCGDFKRDIFVRYRQHSFERLDDMVYGSTQYQLLDSFLQYQKRLKDRNIQYLETEDNGDEMSETDSAYKSGEDSGNEAGNNNHDNNNDHNHDDKESSEWDSGEESDGHISKEESEDESDEEQWYNHSIDWRGAETLAPKYWVVTNYYDSWRQPNQKAQEGHHAFRQVRRGQATSPYQGHRWAVIMTDESDDDCPSVTELLALVNEILKAMSAWKKKATELENSCIHRVFPVAIISYDKYLKVRVLHGYYYDGTLNVQFTEVLDFFEIGRYAYYDERFNYFLNPEHEDEYCSLMGSLTRWTWPLAQGDTTQPVSSSSAPAKASFGR</sequence>
<evidence type="ECO:0000313" key="2">
    <source>
        <dbReference type="EMBL" id="OJJ46539.1"/>
    </source>
</evidence>
<dbReference type="OrthoDB" id="4357111at2759"/>
<keyword evidence="3" id="KW-1185">Reference proteome</keyword>
<feature type="compositionally biased region" description="Acidic residues" evidence="1">
    <location>
        <begin position="130"/>
        <end position="140"/>
    </location>
</feature>
<gene>
    <name evidence="2" type="ORF">ASPZODRAFT_25624</name>
</gene>
<accession>A0A1L9SH66</accession>
<proteinExistence type="predicted"/>
<name>A0A1L9SH66_9EURO</name>
<dbReference type="AlphaFoldDB" id="A0A1L9SH66"/>
<feature type="compositionally biased region" description="Basic and acidic residues" evidence="1">
    <location>
        <begin position="162"/>
        <end position="174"/>
    </location>
</feature>
<evidence type="ECO:0000313" key="3">
    <source>
        <dbReference type="Proteomes" id="UP000184188"/>
    </source>
</evidence>
<dbReference type="RefSeq" id="XP_022581049.1">
    <property type="nucleotide sequence ID" value="XM_022728013.1"/>
</dbReference>
<dbReference type="EMBL" id="KV878342">
    <property type="protein sequence ID" value="OJJ46539.1"/>
    <property type="molecule type" value="Genomic_DNA"/>
</dbReference>
<protein>
    <submittedName>
        <fullName evidence="2">Uncharacterized protein</fullName>
    </submittedName>
</protein>
<feature type="region of interest" description="Disordered" evidence="1">
    <location>
        <begin position="128"/>
        <end position="199"/>
    </location>
</feature>
<dbReference type="GeneID" id="34614477"/>
<organism evidence="2 3">
    <name type="scientific">Penicilliopsis zonata CBS 506.65</name>
    <dbReference type="NCBI Taxonomy" id="1073090"/>
    <lineage>
        <taxon>Eukaryota</taxon>
        <taxon>Fungi</taxon>
        <taxon>Dikarya</taxon>
        <taxon>Ascomycota</taxon>
        <taxon>Pezizomycotina</taxon>
        <taxon>Eurotiomycetes</taxon>
        <taxon>Eurotiomycetidae</taxon>
        <taxon>Eurotiales</taxon>
        <taxon>Aspergillaceae</taxon>
        <taxon>Penicilliopsis</taxon>
    </lineage>
</organism>
<dbReference type="VEuPathDB" id="FungiDB:ASPZODRAFT_25624"/>
<dbReference type="Proteomes" id="UP000184188">
    <property type="component" value="Unassembled WGS sequence"/>
</dbReference>
<feature type="compositionally biased region" description="Acidic residues" evidence="1">
    <location>
        <begin position="190"/>
        <end position="199"/>
    </location>
</feature>